<accession>A0A8I0K1R7</accession>
<evidence type="ECO:0000313" key="2">
    <source>
        <dbReference type="EMBL" id="MBC9224890.1"/>
    </source>
</evidence>
<keyword evidence="4" id="KW-1185">Reference proteome</keyword>
<sequence length="210" mass="22866">MFGRKKSGATDSGSDSAPVERVEVTGPRADGPFDLVERPLENPDEYVDLGTLLIKMRGDIEVQLPTEDDVVTAVLVTSGGSAVELRPFAGARSGGTWDGVRAELREEVDKRGGRYEEVEGPFGTEVLAQFPAKDTEGNDAIQPARFIGIEGPRWVVRATVLGAAGLESTNEGVFMEILRDLRVRRGDEPRILRESLPLQLPPDAQRIPEE</sequence>
<evidence type="ECO:0000256" key="1">
    <source>
        <dbReference type="SAM" id="MobiDB-lite"/>
    </source>
</evidence>
<protein>
    <submittedName>
        <fullName evidence="2">DUF3710 domain-containing protein</fullName>
    </submittedName>
</protein>
<dbReference type="InterPro" id="IPR022183">
    <property type="entry name" value="DUF3710"/>
</dbReference>
<dbReference type="Pfam" id="PF12502">
    <property type="entry name" value="DUF3710"/>
    <property type="match status" value="1"/>
</dbReference>
<evidence type="ECO:0000313" key="5">
    <source>
        <dbReference type="Proteomes" id="UP000620591"/>
    </source>
</evidence>
<dbReference type="AlphaFoldDB" id="A0A8I0K1R7"/>
<evidence type="ECO:0000313" key="3">
    <source>
        <dbReference type="EMBL" id="QNL93234.1"/>
    </source>
</evidence>
<dbReference type="RefSeq" id="WP_154594846.1">
    <property type="nucleotide sequence ID" value="NZ_CP060587.1"/>
</dbReference>
<evidence type="ECO:0000313" key="4">
    <source>
        <dbReference type="Proteomes" id="UP000515871"/>
    </source>
</evidence>
<gene>
    <name evidence="3" type="ORF">H9L21_08795</name>
    <name evidence="2" type="ORF">IBG24_01015</name>
</gene>
<organism evidence="2 5">
    <name type="scientific">Aeromicrobium senzhongii</name>
    <dbReference type="NCBI Taxonomy" id="2663859"/>
    <lineage>
        <taxon>Bacteria</taxon>
        <taxon>Bacillati</taxon>
        <taxon>Actinomycetota</taxon>
        <taxon>Actinomycetes</taxon>
        <taxon>Propionibacteriales</taxon>
        <taxon>Nocardioidaceae</taxon>
        <taxon>Aeromicrobium</taxon>
    </lineage>
</organism>
<dbReference type="Proteomes" id="UP000515871">
    <property type="component" value="Chromosome"/>
</dbReference>
<dbReference type="Proteomes" id="UP000620591">
    <property type="component" value="Unassembled WGS sequence"/>
</dbReference>
<reference evidence="2" key="1">
    <citation type="submission" date="2020-09" db="EMBL/GenBank/DDBJ databases">
        <title>Novel species in genus Aeromicrobium.</title>
        <authorList>
            <person name="Zhang G."/>
        </authorList>
    </citation>
    <scope>NUCLEOTIDE SEQUENCE</scope>
    <source>
        <strain evidence="3">Zg-629</strain>
        <strain evidence="4">zg-629</strain>
        <strain evidence="2">Zg-636</strain>
    </source>
</reference>
<name>A0A8I0K1R7_9ACTN</name>
<feature type="region of interest" description="Disordered" evidence="1">
    <location>
        <begin position="1"/>
        <end position="33"/>
    </location>
</feature>
<dbReference type="EMBL" id="JACTVM010000001">
    <property type="protein sequence ID" value="MBC9224890.1"/>
    <property type="molecule type" value="Genomic_DNA"/>
</dbReference>
<dbReference type="EMBL" id="CP060587">
    <property type="protein sequence ID" value="QNL93234.1"/>
    <property type="molecule type" value="Genomic_DNA"/>
</dbReference>
<proteinExistence type="predicted"/>